<gene>
    <name evidence="3" type="ORF">DM01DRAFT_1339354</name>
</gene>
<comment type="caution">
    <text evidence="3">The sequence shown here is derived from an EMBL/GenBank/DDBJ whole genome shotgun (WGS) entry which is preliminary data.</text>
</comment>
<evidence type="ECO:0000313" key="3">
    <source>
        <dbReference type="EMBL" id="ORX47054.1"/>
    </source>
</evidence>
<dbReference type="Proteomes" id="UP000242146">
    <property type="component" value="Unassembled WGS sequence"/>
</dbReference>
<dbReference type="AlphaFoldDB" id="A0A1X2G8N0"/>
<dbReference type="STRING" id="101127.A0A1X2G8N0"/>
<feature type="compositionally biased region" description="Low complexity" evidence="1">
    <location>
        <begin position="160"/>
        <end position="172"/>
    </location>
</feature>
<evidence type="ECO:0000259" key="2">
    <source>
        <dbReference type="PROSITE" id="PS50181"/>
    </source>
</evidence>
<keyword evidence="4" id="KW-1185">Reference proteome</keyword>
<evidence type="ECO:0000256" key="1">
    <source>
        <dbReference type="SAM" id="MobiDB-lite"/>
    </source>
</evidence>
<reference evidence="3 4" key="1">
    <citation type="submission" date="2016-07" db="EMBL/GenBank/DDBJ databases">
        <title>Pervasive Adenine N6-methylation of Active Genes in Fungi.</title>
        <authorList>
            <consortium name="DOE Joint Genome Institute"/>
            <person name="Mondo S.J."/>
            <person name="Dannebaum R.O."/>
            <person name="Kuo R.C."/>
            <person name="Labutti K."/>
            <person name="Haridas S."/>
            <person name="Kuo A."/>
            <person name="Salamov A."/>
            <person name="Ahrendt S.R."/>
            <person name="Lipzen A."/>
            <person name="Sullivan W."/>
            <person name="Andreopoulos W.B."/>
            <person name="Clum A."/>
            <person name="Lindquist E."/>
            <person name="Daum C."/>
            <person name="Ramamoorthy G.K."/>
            <person name="Gryganskyi A."/>
            <person name="Culley D."/>
            <person name="Magnuson J.K."/>
            <person name="James T.Y."/>
            <person name="O'Malley M.A."/>
            <person name="Stajich J.E."/>
            <person name="Spatafora J.W."/>
            <person name="Visel A."/>
            <person name="Grigoriev I.V."/>
        </authorList>
    </citation>
    <scope>NUCLEOTIDE SEQUENCE [LARGE SCALE GENOMIC DNA]</scope>
    <source>
        <strain evidence="3 4">NRRL 3301</strain>
    </source>
</reference>
<dbReference type="InterPro" id="IPR001810">
    <property type="entry name" value="F-box_dom"/>
</dbReference>
<proteinExistence type="predicted"/>
<protein>
    <recommendedName>
        <fullName evidence="2">F-box domain-containing protein</fullName>
    </recommendedName>
</protein>
<dbReference type="EMBL" id="MCGT01000035">
    <property type="protein sequence ID" value="ORX47054.1"/>
    <property type="molecule type" value="Genomic_DNA"/>
</dbReference>
<evidence type="ECO:0000313" key="4">
    <source>
        <dbReference type="Proteomes" id="UP000242146"/>
    </source>
</evidence>
<accession>A0A1X2G8N0</accession>
<feature type="domain" description="F-box" evidence="2">
    <location>
        <begin position="2"/>
        <end position="51"/>
    </location>
</feature>
<dbReference type="OrthoDB" id="2236924at2759"/>
<feature type="region of interest" description="Disordered" evidence="1">
    <location>
        <begin position="143"/>
        <end position="183"/>
    </location>
</feature>
<dbReference type="Pfam" id="PF00646">
    <property type="entry name" value="F-box"/>
    <property type="match status" value="1"/>
</dbReference>
<organism evidence="3 4">
    <name type="scientific">Hesseltinella vesiculosa</name>
    <dbReference type="NCBI Taxonomy" id="101127"/>
    <lineage>
        <taxon>Eukaryota</taxon>
        <taxon>Fungi</taxon>
        <taxon>Fungi incertae sedis</taxon>
        <taxon>Mucoromycota</taxon>
        <taxon>Mucoromycotina</taxon>
        <taxon>Mucoromycetes</taxon>
        <taxon>Mucorales</taxon>
        <taxon>Cunninghamellaceae</taxon>
        <taxon>Hesseltinella</taxon>
    </lineage>
</organism>
<name>A0A1X2G8N0_9FUNG</name>
<dbReference type="PROSITE" id="PS50181">
    <property type="entry name" value="FBOX"/>
    <property type="match status" value="1"/>
</dbReference>
<sequence length="417" mass="46881">MANSLLDLPNELLLQVALHLSFSDLWYFRTCSKSTRRLGQELILSKYGIDLLDPQLHPFAYLVYSATAFLERNSQDPSTCQWIANHLAIAIHDRLPKVFGIPSTLDYFMDVYIGIFMDSLFLDLPYCSPCQLREWNQLQPYTPQASLSSAPPHDTPEPTDPLSSLATPSSAFPSPPSPSSSSSSSNLALFTISTVSDTSASLYTATIHVADLLSTLDNVLSILFSSNRQKSFIVAHLHRMVLQLTHQYRRIDEHDRACCGLRICVLLVCRLVDQGLLSIAEVNSFAGLLPGFFITAPSDVHMSWNATPRPSPPPSRSPSLGTLLSQRLRQQQRLTYPPTQPDLTSSDDRLSRDPLSLYINHPHWPLWLQETKLRMMIVLDLARGLIAQYHARKIARLDIQYLTNMLQETVSAFNVFK</sequence>